<name>A0A5C6Z2N8_9FLAO</name>
<dbReference type="OrthoDB" id="1525222at2"/>
<protein>
    <submittedName>
        <fullName evidence="2">DUF4296 domain-containing protein</fullName>
    </submittedName>
</protein>
<dbReference type="PROSITE" id="PS51257">
    <property type="entry name" value="PROKAR_LIPOPROTEIN"/>
    <property type="match status" value="1"/>
</dbReference>
<comment type="caution">
    <text evidence="2">The sequence shown here is derived from an EMBL/GenBank/DDBJ whole genome shotgun (WGS) entry which is preliminary data.</text>
</comment>
<proteinExistence type="predicted"/>
<gene>
    <name evidence="2" type="ORF">ESU54_05650</name>
</gene>
<feature type="domain" description="DUF4296" evidence="1">
    <location>
        <begin position="26"/>
        <end position="107"/>
    </location>
</feature>
<reference evidence="2 3" key="1">
    <citation type="submission" date="2019-08" db="EMBL/GenBank/DDBJ databases">
        <title>Genome of Aequorivita antarctica SW49 (type strain).</title>
        <authorList>
            <person name="Bowman J.P."/>
        </authorList>
    </citation>
    <scope>NUCLEOTIDE SEQUENCE [LARGE SCALE GENOMIC DNA]</scope>
    <source>
        <strain evidence="2 3">SW49</strain>
    </source>
</reference>
<evidence type="ECO:0000313" key="3">
    <source>
        <dbReference type="Proteomes" id="UP000321497"/>
    </source>
</evidence>
<dbReference type="Pfam" id="PF14129">
    <property type="entry name" value="DUF4296"/>
    <property type="match status" value="1"/>
</dbReference>
<dbReference type="EMBL" id="VORT01000003">
    <property type="protein sequence ID" value="TXD73955.1"/>
    <property type="molecule type" value="Genomic_DNA"/>
</dbReference>
<dbReference type="Proteomes" id="UP000321497">
    <property type="component" value="Unassembled WGS sequence"/>
</dbReference>
<keyword evidence="3" id="KW-1185">Reference proteome</keyword>
<sequence length="143" mass="16454">MKQSIFFIVFVLSLFGCQDVNQPEKPKNLISKDKMVDILTETYLDNAARSIDNKSIIAKGIKMDSMVYKNYGIDSLQFAKSNAFYAADVNIYMEIVGEVEARLNTMQQKMDSIWEKEWLRKDSIKRQLKEVKASSEPVKDSLI</sequence>
<dbReference type="AlphaFoldDB" id="A0A5C6Z2N8"/>
<evidence type="ECO:0000259" key="1">
    <source>
        <dbReference type="Pfam" id="PF14129"/>
    </source>
</evidence>
<evidence type="ECO:0000313" key="2">
    <source>
        <dbReference type="EMBL" id="TXD73955.1"/>
    </source>
</evidence>
<dbReference type="InterPro" id="IPR025381">
    <property type="entry name" value="DUF4296"/>
</dbReference>
<accession>A0A5C6Z2N8</accession>
<organism evidence="2 3">
    <name type="scientific">Aequorivita antarctica</name>
    <dbReference type="NCBI Taxonomy" id="153266"/>
    <lineage>
        <taxon>Bacteria</taxon>
        <taxon>Pseudomonadati</taxon>
        <taxon>Bacteroidota</taxon>
        <taxon>Flavobacteriia</taxon>
        <taxon>Flavobacteriales</taxon>
        <taxon>Flavobacteriaceae</taxon>
        <taxon>Aequorivita</taxon>
    </lineage>
</organism>
<dbReference type="RefSeq" id="WP_111843419.1">
    <property type="nucleotide sequence ID" value="NZ_UEGI01000002.1"/>
</dbReference>